<protein>
    <submittedName>
        <fullName evidence="6">Bacteriohemerythrin</fullName>
    </submittedName>
</protein>
<keyword evidence="3" id="KW-0479">Metal-binding</keyword>
<dbReference type="AlphaFoldDB" id="A0A2Z6GDT5"/>
<dbReference type="Pfam" id="PF01814">
    <property type="entry name" value="Hemerythrin"/>
    <property type="match status" value="1"/>
</dbReference>
<dbReference type="KEGG" id="fam:OYT1_ch2186"/>
<evidence type="ECO:0000256" key="3">
    <source>
        <dbReference type="ARBA" id="ARBA00022723"/>
    </source>
</evidence>
<gene>
    <name evidence="6" type="ORF">OYT1_ch2186</name>
</gene>
<dbReference type="NCBIfam" id="TIGR02481">
    <property type="entry name" value="hemeryth_dom"/>
    <property type="match status" value="1"/>
</dbReference>
<accession>A0A2Z6GDT5</accession>
<reference evidence="6 7" key="1">
    <citation type="submission" date="2018-06" db="EMBL/GenBank/DDBJ databases">
        <title>OYT1 Genome Sequencing.</title>
        <authorList>
            <person name="Kato S."/>
            <person name="Itoh T."/>
            <person name="Ohkuma M."/>
        </authorList>
    </citation>
    <scope>NUCLEOTIDE SEQUENCE [LARGE SCALE GENOMIC DNA]</scope>
    <source>
        <strain evidence="6 7">OYT1</strain>
    </source>
</reference>
<organism evidence="6 7">
    <name type="scientific">Ferriphaselus amnicola</name>
    <dbReference type="NCBI Taxonomy" id="1188319"/>
    <lineage>
        <taxon>Bacteria</taxon>
        <taxon>Pseudomonadati</taxon>
        <taxon>Pseudomonadota</taxon>
        <taxon>Betaproteobacteria</taxon>
        <taxon>Nitrosomonadales</taxon>
        <taxon>Gallionellaceae</taxon>
        <taxon>Ferriphaselus</taxon>
    </lineage>
</organism>
<evidence type="ECO:0000256" key="4">
    <source>
        <dbReference type="ARBA" id="ARBA00023004"/>
    </source>
</evidence>
<name>A0A2Z6GDT5_9PROT</name>
<dbReference type="PANTHER" id="PTHR37164:SF1">
    <property type="entry name" value="BACTERIOHEMERYTHRIN"/>
    <property type="match status" value="1"/>
</dbReference>
<dbReference type="Gene3D" id="1.20.120.50">
    <property type="entry name" value="Hemerythrin-like"/>
    <property type="match status" value="1"/>
</dbReference>
<dbReference type="InterPro" id="IPR016131">
    <property type="entry name" value="Haemerythrin_Fe_BS"/>
</dbReference>
<dbReference type="NCBIfam" id="NF033749">
    <property type="entry name" value="bact_hemeryth"/>
    <property type="match status" value="1"/>
</dbReference>
<dbReference type="CDD" id="cd12107">
    <property type="entry name" value="Hemerythrin"/>
    <property type="match status" value="1"/>
</dbReference>
<dbReference type="InterPro" id="IPR035938">
    <property type="entry name" value="Hemerythrin-like_sf"/>
</dbReference>
<keyword evidence="4" id="KW-0408">Iron</keyword>
<evidence type="ECO:0000313" key="7">
    <source>
        <dbReference type="Proteomes" id="UP000033070"/>
    </source>
</evidence>
<dbReference type="InterPro" id="IPR050669">
    <property type="entry name" value="Hemerythrin"/>
</dbReference>
<evidence type="ECO:0000313" key="6">
    <source>
        <dbReference type="EMBL" id="BBE51706.1"/>
    </source>
</evidence>
<dbReference type="RefSeq" id="WP_172588544.1">
    <property type="nucleotide sequence ID" value="NZ_AP018738.1"/>
</dbReference>
<dbReference type="EMBL" id="AP018738">
    <property type="protein sequence ID" value="BBE51706.1"/>
    <property type="molecule type" value="Genomic_DNA"/>
</dbReference>
<dbReference type="SUPFAM" id="SSF47188">
    <property type="entry name" value="Hemerythrin-like"/>
    <property type="match status" value="1"/>
</dbReference>
<dbReference type="GO" id="GO:0046872">
    <property type="term" value="F:metal ion binding"/>
    <property type="evidence" value="ECO:0007669"/>
    <property type="project" value="UniProtKB-KW"/>
</dbReference>
<keyword evidence="2" id="KW-0561">Oxygen transport</keyword>
<keyword evidence="7" id="KW-1185">Reference proteome</keyword>
<dbReference type="Proteomes" id="UP000033070">
    <property type="component" value="Chromosome"/>
</dbReference>
<evidence type="ECO:0000256" key="1">
    <source>
        <dbReference type="ARBA" id="ARBA00010587"/>
    </source>
</evidence>
<dbReference type="InterPro" id="IPR012827">
    <property type="entry name" value="Hemerythrin_metal-bd"/>
</dbReference>
<evidence type="ECO:0000256" key="2">
    <source>
        <dbReference type="ARBA" id="ARBA00022621"/>
    </source>
</evidence>
<feature type="domain" description="Hemerythrin-like" evidence="5">
    <location>
        <begin position="13"/>
        <end position="125"/>
    </location>
</feature>
<sequence length="145" mass="17298">MLICWKKELEIGNEMIDTQHRMLVLLLRKLHIAVVNKLEHKVIMGILLEIKKFTEFHFLSEENLMAELHYPELRQHEKIHSELLSQLNIFIAKINRQLESPEDILEVIHTWVANHVVSEDMKIAQFVRESQFRPIAEDCYALYLR</sequence>
<proteinExistence type="inferred from homology"/>
<dbReference type="InterPro" id="IPR012312">
    <property type="entry name" value="Hemerythrin-like"/>
</dbReference>
<dbReference type="PANTHER" id="PTHR37164">
    <property type="entry name" value="BACTERIOHEMERYTHRIN"/>
    <property type="match status" value="1"/>
</dbReference>
<dbReference type="GO" id="GO:0005344">
    <property type="term" value="F:oxygen carrier activity"/>
    <property type="evidence" value="ECO:0007669"/>
    <property type="project" value="UniProtKB-KW"/>
</dbReference>
<evidence type="ECO:0000259" key="5">
    <source>
        <dbReference type="Pfam" id="PF01814"/>
    </source>
</evidence>
<dbReference type="PROSITE" id="PS00550">
    <property type="entry name" value="HEMERYTHRINS"/>
    <property type="match status" value="1"/>
</dbReference>
<comment type="similarity">
    <text evidence="1">Belongs to the hemerythrin family.</text>
</comment>
<keyword evidence="2" id="KW-0813">Transport</keyword>
<dbReference type="STRING" id="1188319.OYT1_01175"/>